<name>F6DQ75_DESRL</name>
<dbReference type="Gene3D" id="3.60.110.10">
    <property type="entry name" value="Carbon-nitrogen hydrolase"/>
    <property type="match status" value="1"/>
</dbReference>
<evidence type="ECO:0000256" key="2">
    <source>
        <dbReference type="ARBA" id="ARBA00022801"/>
    </source>
</evidence>
<evidence type="ECO:0000313" key="5">
    <source>
        <dbReference type="Proteomes" id="UP000009234"/>
    </source>
</evidence>
<protein>
    <submittedName>
        <fullName evidence="4">Nitrilase/cyanide hydratase and apolipoprotein N-acyltransferase</fullName>
    </submittedName>
</protein>
<comment type="similarity">
    <text evidence="1">Belongs to the carbon-nitrogen hydrolase superfamily. NIT1/NIT2 family.</text>
</comment>
<sequence length="271" mass="30110">MLNSFKLGLCQLPVVDDKGENLKIAAAAVRSAAADGCHMVVLPEMFNCPYGNKYFPLYAEEFPHGETLQLLSTLALEQSVYLVGGSIPERDEDRLYNSCFIFGPGGNLLARHRKIHLFDIDIPEGISFKESDTLTPGHTISMFDTPFCRVGVAICYDIRFPELIRTMAIKGINLLVLPAAFNMTTGPAHWQLTMRARSLDNQIYVAAVSPARDEAAEYVAYGHSLVTDPWGTVLVEAVGEPCILTAHIDLNYLAGIRRQLPLLKHRRENIY</sequence>
<evidence type="ECO:0000313" key="4">
    <source>
        <dbReference type="EMBL" id="AEG59653.1"/>
    </source>
</evidence>
<feature type="domain" description="CN hydrolase" evidence="3">
    <location>
        <begin position="5"/>
        <end position="250"/>
    </location>
</feature>
<dbReference type="GO" id="GO:0006107">
    <property type="term" value="P:oxaloacetate metabolic process"/>
    <property type="evidence" value="ECO:0007669"/>
    <property type="project" value="TreeGrafter"/>
</dbReference>
<dbReference type="FunFam" id="3.60.110.10:FF:000002">
    <property type="entry name" value="Nitrilase family member 2"/>
    <property type="match status" value="1"/>
</dbReference>
<evidence type="ECO:0000256" key="1">
    <source>
        <dbReference type="ARBA" id="ARBA00010613"/>
    </source>
</evidence>
<dbReference type="SUPFAM" id="SSF56317">
    <property type="entry name" value="Carbon-nitrogen hydrolase"/>
    <property type="match status" value="1"/>
</dbReference>
<reference evidence="5" key="1">
    <citation type="submission" date="2011-05" db="EMBL/GenBank/DDBJ databases">
        <title>Complete sequence of Desulfotomaculum ruminis DSM 2154.</title>
        <authorList>
            <person name="Lucas S."/>
            <person name="Copeland A."/>
            <person name="Lapidus A."/>
            <person name="Cheng J.-F."/>
            <person name="Goodwin L."/>
            <person name="Pitluck S."/>
            <person name="Lu M."/>
            <person name="Detter J.C."/>
            <person name="Han C."/>
            <person name="Tapia R."/>
            <person name="Land M."/>
            <person name="Hauser L."/>
            <person name="Kyrpides N."/>
            <person name="Ivanova N."/>
            <person name="Mikhailova N."/>
            <person name="Pagani I."/>
            <person name="Stams A.J.M."/>
            <person name="Plugge C.M."/>
            <person name="Muyzer G."/>
            <person name="Kuever J."/>
            <person name="Parshina S.N."/>
            <person name="Ivanova A.E."/>
            <person name="Nazina T.N."/>
            <person name="Brambilla E."/>
            <person name="Spring S."/>
            <person name="Klenk H.-P."/>
            <person name="Woyke T."/>
        </authorList>
    </citation>
    <scope>NUCLEOTIDE SEQUENCE [LARGE SCALE GENOMIC DNA]</scope>
    <source>
        <strain evidence="5">ATCC 23193 / DSM 2154 / NCIB 8452 / DL</strain>
    </source>
</reference>
<evidence type="ECO:0000259" key="3">
    <source>
        <dbReference type="PROSITE" id="PS50263"/>
    </source>
</evidence>
<proteinExistence type="inferred from homology"/>
<accession>F6DQ75</accession>
<dbReference type="InterPro" id="IPR003010">
    <property type="entry name" value="C-N_Hydrolase"/>
</dbReference>
<organism evidence="4 5">
    <name type="scientific">Desulforamulus ruminis (strain ATCC 23193 / DSM 2154 / NCIMB 8452 / DL)</name>
    <name type="common">Desulfotomaculum ruminis</name>
    <dbReference type="NCBI Taxonomy" id="696281"/>
    <lineage>
        <taxon>Bacteria</taxon>
        <taxon>Bacillati</taxon>
        <taxon>Bacillota</taxon>
        <taxon>Clostridia</taxon>
        <taxon>Eubacteriales</taxon>
        <taxon>Peptococcaceae</taxon>
        <taxon>Desulforamulus</taxon>
    </lineage>
</organism>
<dbReference type="eggNOG" id="COG0388">
    <property type="taxonomic scope" value="Bacteria"/>
</dbReference>
<dbReference type="PANTHER" id="PTHR23088">
    <property type="entry name" value="NITRILASE-RELATED"/>
    <property type="match status" value="1"/>
</dbReference>
<dbReference type="HOGENOM" id="CLU_030130_1_0_9"/>
<gene>
    <name evidence="4" type="ordered locus">Desru_1381</name>
</gene>
<dbReference type="GO" id="GO:0016746">
    <property type="term" value="F:acyltransferase activity"/>
    <property type="evidence" value="ECO:0007669"/>
    <property type="project" value="UniProtKB-KW"/>
</dbReference>
<dbReference type="PROSITE" id="PS50263">
    <property type="entry name" value="CN_HYDROLASE"/>
    <property type="match status" value="1"/>
</dbReference>
<dbReference type="OrthoDB" id="9811121at2"/>
<dbReference type="GO" id="GO:0006541">
    <property type="term" value="P:glutamine metabolic process"/>
    <property type="evidence" value="ECO:0007669"/>
    <property type="project" value="TreeGrafter"/>
</dbReference>
<dbReference type="EMBL" id="CP002780">
    <property type="protein sequence ID" value="AEG59653.1"/>
    <property type="molecule type" value="Genomic_DNA"/>
</dbReference>
<dbReference type="AlphaFoldDB" id="F6DQ75"/>
<dbReference type="Proteomes" id="UP000009234">
    <property type="component" value="Chromosome"/>
</dbReference>
<keyword evidence="2" id="KW-0378">Hydrolase</keyword>
<dbReference type="InterPro" id="IPR001110">
    <property type="entry name" value="UPF0012_CS"/>
</dbReference>
<dbReference type="InterPro" id="IPR036526">
    <property type="entry name" value="C-N_Hydrolase_sf"/>
</dbReference>
<dbReference type="PROSITE" id="PS01227">
    <property type="entry name" value="UPF0012"/>
    <property type="match status" value="1"/>
</dbReference>
<dbReference type="InterPro" id="IPR045254">
    <property type="entry name" value="Nit1/2_C-N_Hydrolase"/>
</dbReference>
<dbReference type="CDD" id="cd07572">
    <property type="entry name" value="nit"/>
    <property type="match status" value="1"/>
</dbReference>
<keyword evidence="4" id="KW-0808">Transferase</keyword>
<keyword evidence="4" id="KW-0012">Acyltransferase</keyword>
<dbReference type="RefSeq" id="WP_013841424.1">
    <property type="nucleotide sequence ID" value="NC_015589.1"/>
</dbReference>
<dbReference type="PANTHER" id="PTHR23088:SF30">
    <property type="entry name" value="OMEGA-AMIDASE NIT2"/>
    <property type="match status" value="1"/>
</dbReference>
<dbReference type="STRING" id="696281.Desru_1381"/>
<keyword evidence="4" id="KW-0449">Lipoprotein</keyword>
<dbReference type="GO" id="GO:0050152">
    <property type="term" value="F:omega-amidase activity"/>
    <property type="evidence" value="ECO:0007669"/>
    <property type="project" value="TreeGrafter"/>
</dbReference>
<dbReference type="KEGG" id="dru:Desru_1381"/>
<keyword evidence="5" id="KW-1185">Reference proteome</keyword>
<dbReference type="Pfam" id="PF00795">
    <property type="entry name" value="CN_hydrolase"/>
    <property type="match status" value="1"/>
</dbReference>
<reference evidence="4 5" key="2">
    <citation type="journal article" date="2012" name="Stand. Genomic Sci.">
        <title>Complete genome sequence of the sulfate-reducing firmicute Desulfotomaculum ruminis type strain (DL(T)).</title>
        <authorList>
            <person name="Spring S."/>
            <person name="Visser M."/>
            <person name="Lu M."/>
            <person name="Copeland A."/>
            <person name="Lapidus A."/>
            <person name="Lucas S."/>
            <person name="Cheng J.F."/>
            <person name="Han C."/>
            <person name="Tapia R."/>
            <person name="Goodwin L.A."/>
            <person name="Pitluck S."/>
            <person name="Ivanova N."/>
            <person name="Land M."/>
            <person name="Hauser L."/>
            <person name="Larimer F."/>
            <person name="Rohde M."/>
            <person name="Goker M."/>
            <person name="Detter J.C."/>
            <person name="Kyrpides N.C."/>
            <person name="Woyke T."/>
            <person name="Schaap P.J."/>
            <person name="Plugge C.M."/>
            <person name="Muyzer G."/>
            <person name="Kuever J."/>
            <person name="Pereira I.A."/>
            <person name="Parshina S.N."/>
            <person name="Bernier-Latmani R."/>
            <person name="Stams A.J."/>
            <person name="Klenk H.P."/>
        </authorList>
    </citation>
    <scope>NUCLEOTIDE SEQUENCE [LARGE SCALE GENOMIC DNA]</scope>
    <source>
        <strain evidence="5">ATCC 23193 / DSM 2154 / NCIB 8452 / DL</strain>
    </source>
</reference>
<dbReference type="GO" id="GO:0006528">
    <property type="term" value="P:asparagine metabolic process"/>
    <property type="evidence" value="ECO:0007669"/>
    <property type="project" value="TreeGrafter"/>
</dbReference>